<accession>A0ABY3PTD8</accession>
<name>A0ABY3PTD8_9CYAN</name>
<proteinExistence type="predicted"/>
<protein>
    <submittedName>
        <fullName evidence="2">Transposase</fullName>
    </submittedName>
</protein>
<reference evidence="2 3" key="1">
    <citation type="journal article" date="2021" name="Genome Biol. Evol.">
        <title>Complete Genome Sequencing of a Novel Gloeobacter Species from a Waterfall Cave in Mexico.</title>
        <authorList>
            <person name="Saw J.H."/>
            <person name="Cardona T."/>
            <person name="Montejano G."/>
        </authorList>
    </citation>
    <scope>NUCLEOTIDE SEQUENCE [LARGE SCALE GENOMIC DNA]</scope>
    <source>
        <strain evidence="2">MG652769</strain>
    </source>
</reference>
<evidence type="ECO:0000259" key="1">
    <source>
        <dbReference type="Pfam" id="PF01610"/>
    </source>
</evidence>
<evidence type="ECO:0000313" key="3">
    <source>
        <dbReference type="Proteomes" id="UP001054846"/>
    </source>
</evidence>
<evidence type="ECO:0000313" key="2">
    <source>
        <dbReference type="EMBL" id="UFP96897.1"/>
    </source>
</evidence>
<dbReference type="Proteomes" id="UP001054846">
    <property type="component" value="Chromosome"/>
</dbReference>
<feature type="domain" description="Transposase IS204/IS1001/IS1096/IS1165 DDE" evidence="1">
    <location>
        <begin position="1"/>
        <end position="171"/>
    </location>
</feature>
<dbReference type="InterPro" id="IPR047951">
    <property type="entry name" value="Transpos_ISL3"/>
</dbReference>
<gene>
    <name evidence="2" type="ORF">ISF26_04385</name>
</gene>
<dbReference type="EMBL" id="CP063845">
    <property type="protein sequence ID" value="UFP96897.1"/>
    <property type="molecule type" value="Genomic_DNA"/>
</dbReference>
<sequence>MSIDEFSGRRGHDFKTVLCDIETGELLEVIDSHKQKEIIESLCLQALEVREAIEEVSIDMWGGFRKVVQEAFPNAVIVYDRFHVMRMVNEEVKKIARQCGLGKRKEQFLLLKNGVDLNAGQKVQLETYLQIDKRLRKAYEYKEEFRWIYERSQSVDEGQQKLEDWLLKARKVYGKVV</sequence>
<dbReference type="InterPro" id="IPR002560">
    <property type="entry name" value="Transposase_DDE"/>
</dbReference>
<dbReference type="PANTHER" id="PTHR33498">
    <property type="entry name" value="TRANSPOSASE FOR INSERTION SEQUENCE ELEMENT IS1557"/>
    <property type="match status" value="1"/>
</dbReference>
<dbReference type="Pfam" id="PF01610">
    <property type="entry name" value="DDE_Tnp_ISL3"/>
    <property type="match status" value="1"/>
</dbReference>
<dbReference type="PANTHER" id="PTHR33498:SF1">
    <property type="entry name" value="TRANSPOSASE FOR INSERTION SEQUENCE ELEMENT IS1557"/>
    <property type="match status" value="1"/>
</dbReference>
<keyword evidence="3" id="KW-1185">Reference proteome</keyword>
<organism evidence="2 3">
    <name type="scientific">Gloeobacter morelensis MG652769</name>
    <dbReference type="NCBI Taxonomy" id="2781736"/>
    <lineage>
        <taxon>Bacteria</taxon>
        <taxon>Bacillati</taxon>
        <taxon>Cyanobacteriota</taxon>
        <taxon>Cyanophyceae</taxon>
        <taxon>Gloeobacterales</taxon>
        <taxon>Gloeobacteraceae</taxon>
        <taxon>Gloeobacter</taxon>
        <taxon>Gloeobacter morelensis</taxon>
    </lineage>
</organism>